<dbReference type="InterPro" id="IPR036412">
    <property type="entry name" value="HAD-like_sf"/>
</dbReference>
<dbReference type="SFLD" id="SFLDG01129">
    <property type="entry name" value="C1.5:_HAD__Beta-PGM__Phosphata"/>
    <property type="match status" value="1"/>
</dbReference>
<dbReference type="Pfam" id="PF13419">
    <property type="entry name" value="HAD_2"/>
    <property type="match status" value="1"/>
</dbReference>
<keyword evidence="1" id="KW-0378">Hydrolase</keyword>
<evidence type="ECO:0000313" key="2">
    <source>
        <dbReference type="Proteomes" id="UP000241222"/>
    </source>
</evidence>
<dbReference type="InterPro" id="IPR023214">
    <property type="entry name" value="HAD_sf"/>
</dbReference>
<dbReference type="GO" id="GO:0005829">
    <property type="term" value="C:cytosol"/>
    <property type="evidence" value="ECO:0007669"/>
    <property type="project" value="TreeGrafter"/>
</dbReference>
<dbReference type="SFLD" id="SFLDS00003">
    <property type="entry name" value="Haloacid_Dehalogenase"/>
    <property type="match status" value="1"/>
</dbReference>
<dbReference type="GO" id="GO:0004713">
    <property type="term" value="F:protein tyrosine kinase activity"/>
    <property type="evidence" value="ECO:0007669"/>
    <property type="project" value="TreeGrafter"/>
</dbReference>
<accession>A0A2T3J075</accession>
<dbReference type="OrthoDB" id="9782449at2"/>
<sequence length="220" mass="24532">MVAALFGGEIMKFDTLIFDLDGTISDPKVGVVRSMNHALIAHGYPARNEDEIARYIGPPLDRIFMDLVGSKQSSLILELVATFRQRYADIGYSENQLYVGMRDTLDTLKSEGKYRLGVCTSKRVDFACKILALFGLLEHFEFVDGGDVGVEKWQQLQALKEQGVITEKSLMIGDRYVDLTAAHKNGLTSAGVLWGYGSKMELETHMPAFIFSKPQELTQL</sequence>
<comment type="caution">
    <text evidence="1">The sequence shown here is derived from an EMBL/GenBank/DDBJ whole genome shotgun (WGS) entry which is preliminary data.</text>
</comment>
<keyword evidence="2" id="KW-1185">Reference proteome</keyword>
<proteinExistence type="predicted"/>
<dbReference type="EMBL" id="PYMH01000003">
    <property type="protein sequence ID" value="PSU34348.1"/>
    <property type="molecule type" value="Genomic_DNA"/>
</dbReference>
<protein>
    <submittedName>
        <fullName evidence="1">HAD family hydrolase</fullName>
    </submittedName>
</protein>
<dbReference type="Gene3D" id="3.40.50.1000">
    <property type="entry name" value="HAD superfamily/HAD-like"/>
    <property type="match status" value="1"/>
</dbReference>
<dbReference type="InterPro" id="IPR050155">
    <property type="entry name" value="HAD-like_hydrolase_sf"/>
</dbReference>
<dbReference type="InterPro" id="IPR023198">
    <property type="entry name" value="PGP-like_dom2"/>
</dbReference>
<dbReference type="SUPFAM" id="SSF56784">
    <property type="entry name" value="HAD-like"/>
    <property type="match status" value="1"/>
</dbReference>
<organism evidence="1 2">
    <name type="scientific">Photobacterium lutimaris</name>
    <dbReference type="NCBI Taxonomy" id="388278"/>
    <lineage>
        <taxon>Bacteria</taxon>
        <taxon>Pseudomonadati</taxon>
        <taxon>Pseudomonadota</taxon>
        <taxon>Gammaproteobacteria</taxon>
        <taxon>Vibrionales</taxon>
        <taxon>Vibrionaceae</taxon>
        <taxon>Photobacterium</taxon>
    </lineage>
</organism>
<dbReference type="InterPro" id="IPR041492">
    <property type="entry name" value="HAD_2"/>
</dbReference>
<dbReference type="PANTHER" id="PTHR43434">
    <property type="entry name" value="PHOSPHOGLYCOLATE PHOSPHATASE"/>
    <property type="match status" value="1"/>
</dbReference>
<dbReference type="AlphaFoldDB" id="A0A2T3J075"/>
<reference evidence="1 2" key="1">
    <citation type="submission" date="2018-03" db="EMBL/GenBank/DDBJ databases">
        <title>Whole genome sequencing of Histamine producing bacteria.</title>
        <authorList>
            <person name="Butler K."/>
        </authorList>
    </citation>
    <scope>NUCLEOTIDE SEQUENCE [LARGE SCALE GENOMIC DNA]</scope>
    <source>
        <strain evidence="1 2">JCM 13586</strain>
    </source>
</reference>
<name>A0A2T3J075_9GAMM</name>
<gene>
    <name evidence="1" type="ORF">C9I99_10225</name>
</gene>
<dbReference type="Gene3D" id="1.10.150.240">
    <property type="entry name" value="Putative phosphatase, domain 2"/>
    <property type="match status" value="1"/>
</dbReference>
<dbReference type="PANTHER" id="PTHR43434:SF20">
    <property type="entry name" value="5'-NUCLEOTIDASE"/>
    <property type="match status" value="1"/>
</dbReference>
<evidence type="ECO:0000313" key="1">
    <source>
        <dbReference type="EMBL" id="PSU34348.1"/>
    </source>
</evidence>
<dbReference type="Proteomes" id="UP000241222">
    <property type="component" value="Unassembled WGS sequence"/>
</dbReference>
<dbReference type="GO" id="GO:0016787">
    <property type="term" value="F:hydrolase activity"/>
    <property type="evidence" value="ECO:0007669"/>
    <property type="project" value="UniProtKB-KW"/>
</dbReference>